<dbReference type="OrthoDB" id="3437960at2759"/>
<gene>
    <name evidence="7" type="ORF">K435DRAFT_963166</name>
</gene>
<evidence type="ECO:0000256" key="4">
    <source>
        <dbReference type="ARBA" id="ARBA00023125"/>
    </source>
</evidence>
<keyword evidence="8" id="KW-1185">Reference proteome</keyword>
<name>A0A4S8MJS2_DENBC</name>
<dbReference type="GO" id="GO:0005634">
    <property type="term" value="C:nucleus"/>
    <property type="evidence" value="ECO:0007669"/>
    <property type="project" value="UniProtKB-SubCell"/>
</dbReference>
<dbReference type="Pfam" id="PF12251">
    <property type="entry name" value="SNAPC3"/>
    <property type="match status" value="1"/>
</dbReference>
<proteinExistence type="inferred from homology"/>
<dbReference type="GO" id="GO:0042795">
    <property type="term" value="P:snRNA transcription by RNA polymerase II"/>
    <property type="evidence" value="ECO:0007669"/>
    <property type="project" value="TreeGrafter"/>
</dbReference>
<dbReference type="AlphaFoldDB" id="A0A4S8MJS2"/>
<evidence type="ECO:0000256" key="6">
    <source>
        <dbReference type="ARBA" id="ARBA00023242"/>
    </source>
</evidence>
<evidence type="ECO:0008006" key="9">
    <source>
        <dbReference type="Google" id="ProtNLM"/>
    </source>
</evidence>
<keyword evidence="3" id="KW-0805">Transcription regulation</keyword>
<dbReference type="GO" id="GO:0001006">
    <property type="term" value="F:RNA polymerase III type 3 promoter sequence-specific DNA binding"/>
    <property type="evidence" value="ECO:0007669"/>
    <property type="project" value="TreeGrafter"/>
</dbReference>
<dbReference type="GO" id="GO:0003681">
    <property type="term" value="F:bent DNA binding"/>
    <property type="evidence" value="ECO:0007669"/>
    <property type="project" value="TreeGrafter"/>
</dbReference>
<dbReference type="GO" id="GO:0019185">
    <property type="term" value="C:snRNA-activating protein complex"/>
    <property type="evidence" value="ECO:0007669"/>
    <property type="project" value="TreeGrafter"/>
</dbReference>
<evidence type="ECO:0000256" key="1">
    <source>
        <dbReference type="ARBA" id="ARBA00004123"/>
    </source>
</evidence>
<protein>
    <recommendedName>
        <fullName evidence="9">snRNA-activating protein complex subunit 3</fullName>
    </recommendedName>
</protein>
<organism evidence="7 8">
    <name type="scientific">Dendrothele bispora (strain CBS 962.96)</name>
    <dbReference type="NCBI Taxonomy" id="1314807"/>
    <lineage>
        <taxon>Eukaryota</taxon>
        <taxon>Fungi</taxon>
        <taxon>Dikarya</taxon>
        <taxon>Basidiomycota</taxon>
        <taxon>Agaricomycotina</taxon>
        <taxon>Agaricomycetes</taxon>
        <taxon>Agaricomycetidae</taxon>
        <taxon>Agaricales</taxon>
        <taxon>Agaricales incertae sedis</taxon>
        <taxon>Dendrothele</taxon>
    </lineage>
</organism>
<keyword evidence="4" id="KW-0238">DNA-binding</keyword>
<evidence type="ECO:0000256" key="5">
    <source>
        <dbReference type="ARBA" id="ARBA00023163"/>
    </source>
</evidence>
<evidence type="ECO:0000256" key="3">
    <source>
        <dbReference type="ARBA" id="ARBA00023015"/>
    </source>
</evidence>
<evidence type="ECO:0000313" key="7">
    <source>
        <dbReference type="EMBL" id="THV02444.1"/>
    </source>
</evidence>
<accession>A0A4S8MJS2</accession>
<evidence type="ECO:0000313" key="8">
    <source>
        <dbReference type="Proteomes" id="UP000297245"/>
    </source>
</evidence>
<sequence length="379" mass="41492">MDAKLQKTLTSQFGPPSEPIDVGHFVQDASNTTAVTSASSSGENEYSVDEIKNALSTVWNDAKLSAYLSKTHDDNVTVCHGGAKSTKARSTKISMEVSNDIAVKELQNNLDGIKLASWKLHPEAALFTRPPRTSDHNTITQIQITEGCIDDSGTPQAVIIFSVHVPVPWRTALLTRSSMHAILSSQTLGDLFEVIPCESNNIPDEFVDEDGNLEYKVNDKRKGSSGHVICIDELAYGDAFSEDDYADKLLQHLKIVNSKVQVRKADTATLDTPLSSLSLKINHPYWLLHQGSCEHFIVIEHIRMKAFSDPTEGFPLTLQITPSQLDICRACAKTPAIWAITGDIRLAESPCLLCGPCWRVMGNPVEDDVTVIPLPTGNI</sequence>
<dbReference type="GO" id="GO:0042796">
    <property type="term" value="P:snRNA transcription by RNA polymerase III"/>
    <property type="evidence" value="ECO:0007669"/>
    <property type="project" value="TreeGrafter"/>
</dbReference>
<dbReference type="InterPro" id="IPR022042">
    <property type="entry name" value="snRNA-activating_su3"/>
</dbReference>
<dbReference type="PANTHER" id="PTHR13421:SF16">
    <property type="entry name" value="SNRNA-ACTIVATING PROTEIN COMPLEX SUBUNIT 3"/>
    <property type="match status" value="1"/>
</dbReference>
<comment type="subcellular location">
    <subcellularLocation>
        <location evidence="1">Nucleus</location>
    </subcellularLocation>
</comment>
<dbReference type="Proteomes" id="UP000297245">
    <property type="component" value="Unassembled WGS sequence"/>
</dbReference>
<dbReference type="PANTHER" id="PTHR13421">
    <property type="entry name" value="SNRNA-ACTIVATING PROTEIN COMPLEX SUBUNIT 3"/>
    <property type="match status" value="1"/>
</dbReference>
<keyword evidence="5" id="KW-0804">Transcription</keyword>
<comment type="similarity">
    <text evidence="2">Belongs to the SNAPC3/SRD2 family.</text>
</comment>
<dbReference type="GO" id="GO:0001046">
    <property type="term" value="F:core promoter sequence-specific DNA binding"/>
    <property type="evidence" value="ECO:0007669"/>
    <property type="project" value="TreeGrafter"/>
</dbReference>
<evidence type="ECO:0000256" key="2">
    <source>
        <dbReference type="ARBA" id="ARBA00010410"/>
    </source>
</evidence>
<dbReference type="EMBL" id="ML179077">
    <property type="protein sequence ID" value="THV02444.1"/>
    <property type="molecule type" value="Genomic_DNA"/>
</dbReference>
<keyword evidence="6" id="KW-0539">Nucleus</keyword>
<reference evidence="7 8" key="1">
    <citation type="journal article" date="2019" name="Nat. Ecol. Evol.">
        <title>Megaphylogeny resolves global patterns of mushroom evolution.</title>
        <authorList>
            <person name="Varga T."/>
            <person name="Krizsan K."/>
            <person name="Foldi C."/>
            <person name="Dima B."/>
            <person name="Sanchez-Garcia M."/>
            <person name="Sanchez-Ramirez S."/>
            <person name="Szollosi G.J."/>
            <person name="Szarkandi J.G."/>
            <person name="Papp V."/>
            <person name="Albert L."/>
            <person name="Andreopoulos W."/>
            <person name="Angelini C."/>
            <person name="Antonin V."/>
            <person name="Barry K.W."/>
            <person name="Bougher N.L."/>
            <person name="Buchanan P."/>
            <person name="Buyck B."/>
            <person name="Bense V."/>
            <person name="Catcheside P."/>
            <person name="Chovatia M."/>
            <person name="Cooper J."/>
            <person name="Damon W."/>
            <person name="Desjardin D."/>
            <person name="Finy P."/>
            <person name="Geml J."/>
            <person name="Haridas S."/>
            <person name="Hughes K."/>
            <person name="Justo A."/>
            <person name="Karasinski D."/>
            <person name="Kautmanova I."/>
            <person name="Kiss B."/>
            <person name="Kocsube S."/>
            <person name="Kotiranta H."/>
            <person name="LaButti K.M."/>
            <person name="Lechner B.E."/>
            <person name="Liimatainen K."/>
            <person name="Lipzen A."/>
            <person name="Lukacs Z."/>
            <person name="Mihaltcheva S."/>
            <person name="Morgado L.N."/>
            <person name="Niskanen T."/>
            <person name="Noordeloos M.E."/>
            <person name="Ohm R.A."/>
            <person name="Ortiz-Santana B."/>
            <person name="Ovrebo C."/>
            <person name="Racz N."/>
            <person name="Riley R."/>
            <person name="Savchenko A."/>
            <person name="Shiryaev A."/>
            <person name="Soop K."/>
            <person name="Spirin V."/>
            <person name="Szebenyi C."/>
            <person name="Tomsovsky M."/>
            <person name="Tulloss R.E."/>
            <person name="Uehling J."/>
            <person name="Grigoriev I.V."/>
            <person name="Vagvolgyi C."/>
            <person name="Papp T."/>
            <person name="Martin F.M."/>
            <person name="Miettinen O."/>
            <person name="Hibbett D.S."/>
            <person name="Nagy L.G."/>
        </authorList>
    </citation>
    <scope>NUCLEOTIDE SEQUENCE [LARGE SCALE GENOMIC DNA]</scope>
    <source>
        <strain evidence="7 8">CBS 962.96</strain>
    </source>
</reference>
<dbReference type="GO" id="GO:0000978">
    <property type="term" value="F:RNA polymerase II cis-regulatory region sequence-specific DNA binding"/>
    <property type="evidence" value="ECO:0007669"/>
    <property type="project" value="TreeGrafter"/>
</dbReference>